<proteinExistence type="predicted"/>
<reference evidence="2" key="1">
    <citation type="journal article" date="2021" name="Proc. Natl. Acad. Sci. U.S.A.">
        <title>Global biogeography of chemosynthetic symbionts reveals both localized and globally distributed symbiont groups. .</title>
        <authorList>
            <person name="Osvatic J.T."/>
            <person name="Wilkins L.G.E."/>
            <person name="Leibrecht L."/>
            <person name="Leray M."/>
            <person name="Zauner S."/>
            <person name="Polzin J."/>
            <person name="Camacho Y."/>
            <person name="Gros O."/>
            <person name="van Gils J.A."/>
            <person name="Eisen J.A."/>
            <person name="Petersen J.M."/>
            <person name="Yuen B."/>
        </authorList>
    </citation>
    <scope>NUCLEOTIDE SEQUENCE</scope>
    <source>
        <strain evidence="2">MAGclacostrist064TRANS</strain>
    </source>
</reference>
<organism evidence="2 3">
    <name type="scientific">Candidatus Thiodiazotropha taylori</name>
    <dbReference type="NCBI Taxonomy" id="2792791"/>
    <lineage>
        <taxon>Bacteria</taxon>
        <taxon>Pseudomonadati</taxon>
        <taxon>Pseudomonadota</taxon>
        <taxon>Gammaproteobacteria</taxon>
        <taxon>Chromatiales</taxon>
        <taxon>Sedimenticolaceae</taxon>
        <taxon>Candidatus Thiodiazotropha</taxon>
    </lineage>
</organism>
<evidence type="ECO:0000256" key="1">
    <source>
        <dbReference type="SAM" id="SignalP"/>
    </source>
</evidence>
<name>A0A9E4KCL0_9GAMM</name>
<gene>
    <name evidence="2" type="ORF">JAZ07_05780</name>
</gene>
<accession>A0A9E4KCL0</accession>
<dbReference type="Proteomes" id="UP000886667">
    <property type="component" value="Unassembled WGS sequence"/>
</dbReference>
<feature type="signal peptide" evidence="1">
    <location>
        <begin position="1"/>
        <end position="19"/>
    </location>
</feature>
<evidence type="ECO:0000313" key="2">
    <source>
        <dbReference type="EMBL" id="MCG7945843.1"/>
    </source>
</evidence>
<dbReference type="AlphaFoldDB" id="A0A9E4KCL0"/>
<feature type="chain" id="PRO_5039085171" evidence="1">
    <location>
        <begin position="20"/>
        <end position="115"/>
    </location>
</feature>
<dbReference type="EMBL" id="JAEPCM010000186">
    <property type="protein sequence ID" value="MCG7945843.1"/>
    <property type="molecule type" value="Genomic_DNA"/>
</dbReference>
<keyword evidence="1" id="KW-0732">Signal</keyword>
<sequence length="115" mass="12639">MRALLTALLLLPLVSQAYIAECTIKVIDHKSGVKTIEQAITAHERVEFCVDGIQCFLAVHDPWKGSLLACYFDAAGNNYLGVDRRNIEETDPANKIGFGVNGQHYDVVSTCTVKD</sequence>
<protein>
    <submittedName>
        <fullName evidence="2">Uncharacterized protein</fullName>
    </submittedName>
</protein>
<comment type="caution">
    <text evidence="2">The sequence shown here is derived from an EMBL/GenBank/DDBJ whole genome shotgun (WGS) entry which is preliminary data.</text>
</comment>
<evidence type="ECO:0000313" key="3">
    <source>
        <dbReference type="Proteomes" id="UP000886667"/>
    </source>
</evidence>